<dbReference type="Pfam" id="PF10741">
    <property type="entry name" value="T2SSM_b"/>
    <property type="match status" value="1"/>
</dbReference>
<dbReference type="NCBIfam" id="NF040576">
    <property type="entry name" value="T2SS_GspM_XpsM"/>
    <property type="match status" value="1"/>
</dbReference>
<organism evidence="1 2">
    <name type="scientific">Geopseudomonas aromaticivorans</name>
    <dbReference type="NCBI Taxonomy" id="2849492"/>
    <lineage>
        <taxon>Bacteria</taxon>
        <taxon>Pseudomonadati</taxon>
        <taxon>Pseudomonadota</taxon>
        <taxon>Gammaproteobacteria</taxon>
        <taxon>Pseudomonadales</taxon>
        <taxon>Pseudomonadaceae</taxon>
        <taxon>Geopseudomonas</taxon>
    </lineage>
</organism>
<evidence type="ECO:0000313" key="2">
    <source>
        <dbReference type="Proteomes" id="UP000813068"/>
    </source>
</evidence>
<gene>
    <name evidence="1" type="ORF">KRX52_02180</name>
</gene>
<accession>A0ABS6MS18</accession>
<dbReference type="EMBL" id="JAHRGL010000002">
    <property type="protein sequence ID" value="MBV2131601.1"/>
    <property type="molecule type" value="Genomic_DNA"/>
</dbReference>
<dbReference type="Proteomes" id="UP000813068">
    <property type="component" value="Unassembled WGS sequence"/>
</dbReference>
<dbReference type="RefSeq" id="WP_217679515.1">
    <property type="nucleotide sequence ID" value="NZ_JAHRGL010000002.1"/>
</dbReference>
<keyword evidence="2" id="KW-1185">Reference proteome</keyword>
<evidence type="ECO:0000313" key="1">
    <source>
        <dbReference type="EMBL" id="MBV2131601.1"/>
    </source>
</evidence>
<proteinExistence type="predicted"/>
<dbReference type="InterPro" id="IPR034756">
    <property type="entry name" value="T2SSM_b"/>
</dbReference>
<protein>
    <submittedName>
        <fullName evidence="1">Type II secretion system protein M</fullName>
    </submittedName>
</protein>
<comment type="caution">
    <text evidence="1">The sequence shown here is derived from an EMBL/GenBank/DDBJ whole genome shotgun (WGS) entry which is preliminary data.</text>
</comment>
<sequence>MMPLRLRQLLAVAILLALVSLLLGLVVGPLLAQFRSGEERIDELAQRLEVYRRLVAELPAQEARLAELQRDNPLSRLLLAESRPALAGAELQQQIGRLVGEMGAQLVSIQILNPDDGEAPLPTVGLKVHMRGETDQLVRLLYALAYHEPLLLVENVVVLSNPRVDMQRFRRAEDLKAVPSLDVTFDLKGFMAKEGTP</sequence>
<reference evidence="1 2" key="1">
    <citation type="submission" date="2021-06" db="EMBL/GenBank/DDBJ databases">
        <title>Differences between aerobic and microaerobic xylene degrading microbial communities.</title>
        <authorList>
            <person name="Banerjee S."/>
            <person name="Tancsics A."/>
        </authorList>
    </citation>
    <scope>NUCLEOTIDE SEQUENCE [LARGE SCALE GENOMIC DNA]</scope>
    <source>
        <strain evidence="1 2">MAP12</strain>
    </source>
</reference>
<name>A0ABS6MS18_9GAMM</name>